<dbReference type="GO" id="GO:0016810">
    <property type="term" value="F:hydrolase activity, acting on carbon-nitrogen (but not peptide) bonds"/>
    <property type="evidence" value="ECO:0007669"/>
    <property type="project" value="InterPro"/>
</dbReference>
<dbReference type="EMBL" id="BONU01000041">
    <property type="protein sequence ID" value="GIG75982.1"/>
    <property type="molecule type" value="Genomic_DNA"/>
</dbReference>
<feature type="region of interest" description="Disordered" evidence="1">
    <location>
        <begin position="1"/>
        <end position="33"/>
    </location>
</feature>
<keyword evidence="4" id="KW-1185">Reference proteome</keyword>
<dbReference type="PANTHER" id="PTHR10587">
    <property type="entry name" value="GLYCOSYL TRANSFERASE-RELATED"/>
    <property type="match status" value="1"/>
</dbReference>
<comment type="caution">
    <text evidence="3">The sequence shown here is derived from an EMBL/GenBank/DDBJ whole genome shotgun (WGS) entry which is preliminary data.</text>
</comment>
<dbReference type="PANTHER" id="PTHR10587:SF137">
    <property type="entry name" value="4-DEOXY-4-FORMAMIDO-L-ARABINOSE-PHOSPHOUNDECAPRENOL DEFORMYLASE ARND-RELATED"/>
    <property type="match status" value="1"/>
</dbReference>
<evidence type="ECO:0000256" key="1">
    <source>
        <dbReference type="SAM" id="MobiDB-lite"/>
    </source>
</evidence>
<feature type="compositionally biased region" description="Basic and acidic residues" evidence="1">
    <location>
        <begin position="1"/>
        <end position="15"/>
    </location>
</feature>
<feature type="compositionally biased region" description="Basic and acidic residues" evidence="1">
    <location>
        <begin position="83"/>
        <end position="94"/>
    </location>
</feature>
<dbReference type="InterPro" id="IPR002509">
    <property type="entry name" value="NODB_dom"/>
</dbReference>
<evidence type="ECO:0000259" key="2">
    <source>
        <dbReference type="PROSITE" id="PS51677"/>
    </source>
</evidence>
<organism evidence="3 4">
    <name type="scientific">Planosporangium flavigriseum</name>
    <dbReference type="NCBI Taxonomy" id="373681"/>
    <lineage>
        <taxon>Bacteria</taxon>
        <taxon>Bacillati</taxon>
        <taxon>Actinomycetota</taxon>
        <taxon>Actinomycetes</taxon>
        <taxon>Micromonosporales</taxon>
        <taxon>Micromonosporaceae</taxon>
        <taxon>Planosporangium</taxon>
    </lineage>
</organism>
<reference evidence="3" key="1">
    <citation type="submission" date="2021-01" db="EMBL/GenBank/DDBJ databases">
        <title>Whole genome shotgun sequence of Planosporangium flavigriseum NBRC 105377.</title>
        <authorList>
            <person name="Komaki H."/>
            <person name="Tamura T."/>
        </authorList>
    </citation>
    <scope>NUCLEOTIDE SEQUENCE</scope>
    <source>
        <strain evidence="3">NBRC 105377</strain>
    </source>
</reference>
<proteinExistence type="predicted"/>
<dbReference type="InterPro" id="IPR050248">
    <property type="entry name" value="Polysacc_deacetylase_ArnD"/>
</dbReference>
<dbReference type="Pfam" id="PF01522">
    <property type="entry name" value="Polysacc_deac_1"/>
    <property type="match status" value="1"/>
</dbReference>
<sequence length="288" mass="30454">MKHSRVIRDAAREDPADVWSDRSGTGFDRPDRPIRRRALLLAATAAAGATAIAGRRRDEPAARWVNPPASPPSRPQASGSHDSAGHDHPPDDGVTHGPPDTPALALTFHGDGAEAQARTLLGELERGGARVTVLAVGSWLSAYPRMAARILDGGHELGNHTQHHLAIADLGAADVHAEIDGCAAVLKGLTGSIGRWFRPSATQYANDTIRAEAARVGYPVCLSYDVDALDFTDPDPAAVVRAVIEAAGNGSIVSMHFGHAATVAAIPELLDRLRQRGLRAVTMTELMR</sequence>
<dbReference type="GO" id="GO:0005975">
    <property type="term" value="P:carbohydrate metabolic process"/>
    <property type="evidence" value="ECO:0007669"/>
    <property type="project" value="InterPro"/>
</dbReference>
<name>A0A8J3LQA0_9ACTN</name>
<dbReference type="CDD" id="cd10917">
    <property type="entry name" value="CE4_NodB_like_6s_7s"/>
    <property type="match status" value="1"/>
</dbReference>
<dbReference type="AlphaFoldDB" id="A0A8J3LQA0"/>
<dbReference type="SUPFAM" id="SSF88713">
    <property type="entry name" value="Glycoside hydrolase/deacetylase"/>
    <property type="match status" value="1"/>
</dbReference>
<accession>A0A8J3LQA0</accession>
<evidence type="ECO:0000313" key="3">
    <source>
        <dbReference type="EMBL" id="GIG75982.1"/>
    </source>
</evidence>
<dbReference type="Proteomes" id="UP000653674">
    <property type="component" value="Unassembled WGS sequence"/>
</dbReference>
<feature type="region of interest" description="Disordered" evidence="1">
    <location>
        <begin position="47"/>
        <end position="104"/>
    </location>
</feature>
<gene>
    <name evidence="3" type="ORF">Pfl04_43860</name>
</gene>
<protein>
    <submittedName>
        <fullName evidence="3">Polysaccharide deacetylase</fullName>
    </submittedName>
</protein>
<dbReference type="Gene3D" id="3.20.20.370">
    <property type="entry name" value="Glycoside hydrolase/deacetylase"/>
    <property type="match status" value="1"/>
</dbReference>
<evidence type="ECO:0000313" key="4">
    <source>
        <dbReference type="Proteomes" id="UP000653674"/>
    </source>
</evidence>
<feature type="domain" description="NodB homology" evidence="2">
    <location>
        <begin position="102"/>
        <end position="281"/>
    </location>
</feature>
<dbReference type="PROSITE" id="PS51677">
    <property type="entry name" value="NODB"/>
    <property type="match status" value="1"/>
</dbReference>
<dbReference type="InterPro" id="IPR011330">
    <property type="entry name" value="Glyco_hydro/deAcase_b/a-brl"/>
</dbReference>